<dbReference type="EMBL" id="NHYD01002874">
    <property type="protein sequence ID" value="PPQ84433.1"/>
    <property type="molecule type" value="Genomic_DNA"/>
</dbReference>
<evidence type="ECO:0000313" key="1">
    <source>
        <dbReference type="EMBL" id="PPQ84433.1"/>
    </source>
</evidence>
<proteinExistence type="predicted"/>
<accession>A0A409X0Y5</accession>
<dbReference type="AlphaFoldDB" id="A0A409X0Y5"/>
<protein>
    <submittedName>
        <fullName evidence="1">Uncharacterized protein</fullName>
    </submittedName>
</protein>
<reference evidence="1 2" key="1">
    <citation type="journal article" date="2018" name="Evol. Lett.">
        <title>Horizontal gene cluster transfer increased hallucinogenic mushroom diversity.</title>
        <authorList>
            <person name="Reynolds H.T."/>
            <person name="Vijayakumar V."/>
            <person name="Gluck-Thaler E."/>
            <person name="Korotkin H.B."/>
            <person name="Matheny P.B."/>
            <person name="Slot J.C."/>
        </authorList>
    </citation>
    <scope>NUCLEOTIDE SEQUENCE [LARGE SCALE GENOMIC DNA]</scope>
    <source>
        <strain evidence="1 2">2631</strain>
    </source>
</reference>
<evidence type="ECO:0000313" key="2">
    <source>
        <dbReference type="Proteomes" id="UP000283269"/>
    </source>
</evidence>
<dbReference type="InParanoid" id="A0A409X0Y5"/>
<sequence>MSGGGPVHSNPHGHQISYDVRPVSIHIFGKLATEAVKRPLKFLMLGGTLSFLVIPPPFFFKTECLLLPSLLRLVPEAEGYFMLRFVPSMSIGQDGQDATRLELKTE</sequence>
<organism evidence="1 2">
    <name type="scientific">Psilocybe cyanescens</name>
    <dbReference type="NCBI Taxonomy" id="93625"/>
    <lineage>
        <taxon>Eukaryota</taxon>
        <taxon>Fungi</taxon>
        <taxon>Dikarya</taxon>
        <taxon>Basidiomycota</taxon>
        <taxon>Agaricomycotina</taxon>
        <taxon>Agaricomycetes</taxon>
        <taxon>Agaricomycetidae</taxon>
        <taxon>Agaricales</taxon>
        <taxon>Agaricineae</taxon>
        <taxon>Strophariaceae</taxon>
        <taxon>Psilocybe</taxon>
    </lineage>
</organism>
<keyword evidence="2" id="KW-1185">Reference proteome</keyword>
<name>A0A409X0Y5_PSICY</name>
<comment type="caution">
    <text evidence="1">The sequence shown here is derived from an EMBL/GenBank/DDBJ whole genome shotgun (WGS) entry which is preliminary data.</text>
</comment>
<gene>
    <name evidence="1" type="ORF">CVT25_011260</name>
</gene>
<dbReference type="Proteomes" id="UP000283269">
    <property type="component" value="Unassembled WGS sequence"/>
</dbReference>